<evidence type="ECO:0000313" key="1">
    <source>
        <dbReference type="EMBL" id="SDG83977.1"/>
    </source>
</evidence>
<dbReference type="Pfam" id="PF14114">
    <property type="entry name" value="DUF4286"/>
    <property type="match status" value="1"/>
</dbReference>
<organism evidence="1 2">
    <name type="scientific">Dyadobacter soli</name>
    <dbReference type="NCBI Taxonomy" id="659014"/>
    <lineage>
        <taxon>Bacteria</taxon>
        <taxon>Pseudomonadati</taxon>
        <taxon>Bacteroidota</taxon>
        <taxon>Cytophagia</taxon>
        <taxon>Cytophagales</taxon>
        <taxon>Spirosomataceae</taxon>
        <taxon>Dyadobacter</taxon>
    </lineage>
</organism>
<dbReference type="EMBL" id="FNAN01000024">
    <property type="protein sequence ID" value="SDG83977.1"/>
    <property type="molecule type" value="Genomic_DNA"/>
</dbReference>
<evidence type="ECO:0000313" key="2">
    <source>
        <dbReference type="Proteomes" id="UP000198748"/>
    </source>
</evidence>
<dbReference type="RefSeq" id="WP_090156918.1">
    <property type="nucleotide sequence ID" value="NZ_FNAN01000024.1"/>
</dbReference>
<proteinExistence type="predicted"/>
<reference evidence="2" key="1">
    <citation type="submission" date="2016-10" db="EMBL/GenBank/DDBJ databases">
        <authorList>
            <person name="Varghese N."/>
            <person name="Submissions S."/>
        </authorList>
    </citation>
    <scope>NUCLEOTIDE SEQUENCE [LARGE SCALE GENOMIC DNA]</scope>
    <source>
        <strain evidence="2">DSM 25329</strain>
    </source>
</reference>
<evidence type="ECO:0008006" key="3">
    <source>
        <dbReference type="Google" id="ProtNLM"/>
    </source>
</evidence>
<accession>A0A1G7XIM0</accession>
<dbReference type="Proteomes" id="UP000198748">
    <property type="component" value="Unassembled WGS sequence"/>
</dbReference>
<dbReference type="OrthoDB" id="1121837at2"/>
<gene>
    <name evidence="1" type="ORF">SAMN04487996_12415</name>
</gene>
<dbReference type="AlphaFoldDB" id="A0A1G7XIM0"/>
<dbReference type="InterPro" id="IPR025563">
    <property type="entry name" value="DUF4286"/>
</dbReference>
<name>A0A1G7XIM0_9BACT</name>
<keyword evidence="2" id="KW-1185">Reference proteome</keyword>
<protein>
    <recommendedName>
        <fullName evidence="3">DUF4286 domain-containing protein</fullName>
    </recommendedName>
</protein>
<sequence>MIVYNITVNISYQAEKDWLHYMKTVYIPEILATELPLECKLLRLLTEIENEGSTYTTQFIFRTMEDFLAYQTHFQPDLQERHHELFNGQYVSFRTLLEEA</sequence>
<dbReference type="STRING" id="659014.SAMN04487996_12415"/>